<proteinExistence type="predicted"/>
<dbReference type="EMBL" id="CP080544">
    <property type="protein sequence ID" value="QYR53985.1"/>
    <property type="molecule type" value="Genomic_DNA"/>
</dbReference>
<protein>
    <submittedName>
        <fullName evidence="2">Dienelactone hydrolase family protein</fullName>
    </submittedName>
</protein>
<keyword evidence="3" id="KW-1185">Reference proteome</keyword>
<evidence type="ECO:0000259" key="1">
    <source>
        <dbReference type="Pfam" id="PF01738"/>
    </source>
</evidence>
<dbReference type="RefSeq" id="WP_220380790.1">
    <property type="nucleotide sequence ID" value="NZ_CP080544.1"/>
</dbReference>
<evidence type="ECO:0000313" key="2">
    <source>
        <dbReference type="EMBL" id="QYR53985.1"/>
    </source>
</evidence>
<gene>
    <name evidence="2" type="ORF">H8L67_08230</name>
</gene>
<reference evidence="2 3" key="1">
    <citation type="submission" date="2021-08" db="EMBL/GenBank/DDBJ databases">
        <title>Lysobacter sp. strain CJ11 Genome sequencing and assembly.</title>
        <authorList>
            <person name="Kim I."/>
        </authorList>
    </citation>
    <scope>NUCLEOTIDE SEQUENCE [LARGE SCALE GENOMIC DNA]</scope>
    <source>
        <strain evidence="2 3">CJ11</strain>
    </source>
</reference>
<dbReference type="Gene3D" id="3.40.50.1820">
    <property type="entry name" value="alpha/beta hydrolase"/>
    <property type="match status" value="1"/>
</dbReference>
<dbReference type="SUPFAM" id="SSF53474">
    <property type="entry name" value="alpha/beta-Hydrolases"/>
    <property type="match status" value="1"/>
</dbReference>
<dbReference type="InterPro" id="IPR002925">
    <property type="entry name" value="Dienelactn_hydro"/>
</dbReference>
<dbReference type="InterPro" id="IPR029058">
    <property type="entry name" value="AB_hydrolase_fold"/>
</dbReference>
<feature type="domain" description="Dienelactone hydrolase" evidence="1">
    <location>
        <begin position="21"/>
        <end position="233"/>
    </location>
</feature>
<name>A0ABX8WT17_9GAMM</name>
<evidence type="ECO:0000313" key="3">
    <source>
        <dbReference type="Proteomes" id="UP000824755"/>
    </source>
</evidence>
<dbReference type="Proteomes" id="UP000824755">
    <property type="component" value="Chromosome"/>
</dbReference>
<sequence length="240" mass="25830">MTSKPVEWQVDGKTYSGVLVYDNATAEKRPGLLMVPDWLGINDAAIAKAKQQAGRDYVVLLVDMYGKGVHPKNDAEAKAQVMKLAPKPQLMRDRMKAALAAFTAQSGKAPLDRDKIGAFGFCFGGTSVLELARSGVPLAGIVTFHGGLSTQMPAAANSVQTPLLVLNGANDKGVAPDIVPFEKEMDNAGADWQFVNFSGAEHCFALEGKNADGCRYNERAARRAYMMMHAFFKGRFAATP</sequence>
<keyword evidence="2" id="KW-0378">Hydrolase</keyword>
<dbReference type="PANTHER" id="PTHR22946:SF4">
    <property type="entry name" value="ESTERASE FRSA"/>
    <property type="match status" value="1"/>
</dbReference>
<dbReference type="GO" id="GO:0016787">
    <property type="term" value="F:hydrolase activity"/>
    <property type="evidence" value="ECO:0007669"/>
    <property type="project" value="UniProtKB-KW"/>
</dbReference>
<dbReference type="Pfam" id="PF01738">
    <property type="entry name" value="DLH"/>
    <property type="match status" value="1"/>
</dbReference>
<dbReference type="PANTHER" id="PTHR22946">
    <property type="entry name" value="DIENELACTONE HYDROLASE DOMAIN-CONTAINING PROTEIN-RELATED"/>
    <property type="match status" value="1"/>
</dbReference>
<dbReference type="InterPro" id="IPR050261">
    <property type="entry name" value="FrsA_esterase"/>
</dbReference>
<organism evidence="2 3">
    <name type="scientific">Lysobacter soyae</name>
    <dbReference type="NCBI Taxonomy" id="2764185"/>
    <lineage>
        <taxon>Bacteria</taxon>
        <taxon>Pseudomonadati</taxon>
        <taxon>Pseudomonadota</taxon>
        <taxon>Gammaproteobacteria</taxon>
        <taxon>Lysobacterales</taxon>
        <taxon>Lysobacteraceae</taxon>
        <taxon>Lysobacter</taxon>
    </lineage>
</organism>
<accession>A0ABX8WT17</accession>